<dbReference type="InterPro" id="IPR007345">
    <property type="entry name" value="Polysacch_pyruvyl_Trfase"/>
</dbReference>
<dbReference type="KEGG" id="dpn:BCB69_02220"/>
<keyword evidence="2" id="KW-0808">Transferase</keyword>
<dbReference type="PANTHER" id="PTHR36836:SF1">
    <property type="entry name" value="COLANIC ACID BIOSYNTHESIS PROTEIN WCAK"/>
    <property type="match status" value="1"/>
</dbReference>
<dbReference type="AlphaFoldDB" id="A0A1B3WD68"/>
<feature type="domain" description="Polysaccharide pyruvyl transferase" evidence="1">
    <location>
        <begin position="15"/>
        <end position="296"/>
    </location>
</feature>
<evidence type="ECO:0000313" key="5">
    <source>
        <dbReference type="Proteomes" id="UP000266262"/>
    </source>
</evidence>
<dbReference type="EMBL" id="QWKU01000001">
    <property type="protein sequence ID" value="RID94147.1"/>
    <property type="molecule type" value="Genomic_DNA"/>
</dbReference>
<proteinExistence type="predicted"/>
<evidence type="ECO:0000313" key="3">
    <source>
        <dbReference type="EMBL" id="RID94147.1"/>
    </source>
</evidence>
<accession>A0A1B3WD68</accession>
<sequence length="364" mass="41731">MNHKIVLSGYYGFSNAGDEAMLYSIIRSLQITFQNPEITVISGNPKATKEEFEVKTISRFDGIKILRAIWNTDILISGGGSLLQDVTSGKSILYYMLIILLGVIFRKKVFLFAQGIGPVRYRVTRVVLKHVLNHVDFITVRDKESKGFLTRLGVKKPIYHTADAVMLLPSVSLVEGRKILQEQKIPLDKKLIGISVRKWKELDKWKKEFRVFINKLLEQEDVVIVFITMQRPGDTIAARKIIKADNKRIFLLKGNYKVDELMSIIGNIDVLVGMRLHALIFASLMHVRVVGISYDPKVNHFLDSINEECLCNVSSLDAEKLYHKTYQLLEESTEEHDWSAVENLRHCSQKTIELLKQMINNREK</sequence>
<dbReference type="Gene3D" id="3.40.50.2000">
    <property type="entry name" value="Glycogen Phosphorylase B"/>
    <property type="match status" value="1"/>
</dbReference>
<keyword evidence="5" id="KW-1185">Reference proteome</keyword>
<reference evidence="4" key="1">
    <citation type="submission" date="2016-08" db="EMBL/GenBank/DDBJ databases">
        <authorList>
            <person name="Holder M.E."/>
            <person name="Ajami N.J."/>
            <person name="Petrosino J.F."/>
        </authorList>
    </citation>
    <scope>NUCLEOTIDE SEQUENCE [LARGE SCALE GENOMIC DNA]</scope>
    <source>
        <strain evidence="4">F0677</strain>
    </source>
</reference>
<evidence type="ECO:0000259" key="1">
    <source>
        <dbReference type="Pfam" id="PF04230"/>
    </source>
</evidence>
<protein>
    <submittedName>
        <fullName evidence="2">Polysaccharide pyruvyl transferase CsaB</fullName>
    </submittedName>
</protein>
<dbReference type="Pfam" id="PF04230">
    <property type="entry name" value="PS_pyruv_trans"/>
    <property type="match status" value="1"/>
</dbReference>
<evidence type="ECO:0000313" key="2">
    <source>
        <dbReference type="EMBL" id="AOH38891.1"/>
    </source>
</evidence>
<dbReference type="Proteomes" id="UP000094757">
    <property type="component" value="Chromosome"/>
</dbReference>
<reference evidence="2" key="2">
    <citation type="submission" date="2016-08" db="EMBL/GenBank/DDBJ databases">
        <authorList>
            <person name="Seilhamer J.J."/>
        </authorList>
    </citation>
    <scope>NUCLEOTIDE SEQUENCE [LARGE SCALE GENOMIC DNA]</scope>
    <source>
        <strain evidence="2">F0677</strain>
    </source>
</reference>
<reference evidence="3 5" key="3">
    <citation type="submission" date="2018-08" db="EMBL/GenBank/DDBJ databases">
        <title>Draft genome sequence of Dialister pneumosintes KCOM 1685.</title>
        <authorList>
            <person name="Kook J.-K."/>
            <person name="Park S.-N."/>
            <person name="Lim Y.K."/>
        </authorList>
    </citation>
    <scope>NUCLEOTIDE SEQUENCE [LARGE SCALE GENOMIC DNA]</scope>
    <source>
        <strain evidence="3 5">KCOM 1685</strain>
    </source>
</reference>
<dbReference type="InterPro" id="IPR019896">
    <property type="entry name" value="Polysacch_pyruvyl_Trfase_CsaB"/>
</dbReference>
<name>A0A1B3WD68_9FIRM</name>
<dbReference type="OrthoDB" id="3199616at2"/>
<dbReference type="PANTHER" id="PTHR36836">
    <property type="entry name" value="COLANIC ACID BIOSYNTHESIS PROTEIN WCAK"/>
    <property type="match status" value="1"/>
</dbReference>
<dbReference type="EMBL" id="CP017037">
    <property type="protein sequence ID" value="AOH38891.1"/>
    <property type="molecule type" value="Genomic_DNA"/>
</dbReference>
<dbReference type="RefSeq" id="WP_069176890.1">
    <property type="nucleotide sequence ID" value="NZ_CP017037.1"/>
</dbReference>
<dbReference type="STRING" id="39950.BCB69_02220"/>
<dbReference type="GO" id="GO:0016740">
    <property type="term" value="F:transferase activity"/>
    <property type="evidence" value="ECO:0007669"/>
    <property type="project" value="UniProtKB-KW"/>
</dbReference>
<evidence type="ECO:0000313" key="4">
    <source>
        <dbReference type="Proteomes" id="UP000094757"/>
    </source>
</evidence>
<organism evidence="2 4">
    <name type="scientific">Dialister pneumosintes</name>
    <dbReference type="NCBI Taxonomy" id="39950"/>
    <lineage>
        <taxon>Bacteria</taxon>
        <taxon>Bacillati</taxon>
        <taxon>Bacillota</taxon>
        <taxon>Negativicutes</taxon>
        <taxon>Veillonellales</taxon>
        <taxon>Veillonellaceae</taxon>
        <taxon>Dialister</taxon>
    </lineage>
</organism>
<dbReference type="Proteomes" id="UP000266262">
    <property type="component" value="Unassembled WGS sequence"/>
</dbReference>
<dbReference type="NCBIfam" id="TIGR03609">
    <property type="entry name" value="S_layer_CsaB"/>
    <property type="match status" value="1"/>
</dbReference>
<gene>
    <name evidence="3" type="primary">csaB</name>
    <name evidence="2" type="ORF">BCB69_02220</name>
    <name evidence="3" type="ORF">DX915_00975</name>
</gene>